<evidence type="ECO:0000256" key="4">
    <source>
        <dbReference type="PIRSR" id="PIRSR005902-1"/>
    </source>
</evidence>
<accession>A0A0J1GYF2</accession>
<evidence type="ECO:0000256" key="1">
    <source>
        <dbReference type="ARBA" id="ARBA00009275"/>
    </source>
</evidence>
<feature type="binding site" evidence="4">
    <location>
        <position position="207"/>
    </location>
    <ligand>
        <name>a divalent metal cation</name>
        <dbReference type="ChEBI" id="CHEBI:60240"/>
        <label>1</label>
    </ligand>
</feature>
<dbReference type="EMBL" id="LDOT01000022">
    <property type="protein sequence ID" value="KLV04509.1"/>
    <property type="molecule type" value="Genomic_DNA"/>
</dbReference>
<feature type="binding site" evidence="4">
    <location>
        <position position="133"/>
    </location>
    <ligand>
        <name>a divalent metal cation</name>
        <dbReference type="ChEBI" id="CHEBI:60240"/>
        <label>2</label>
    </ligand>
</feature>
<dbReference type="STRING" id="1195763.ABT56_15105"/>
<name>A0A0J1GYF2_9GAMM</name>
<gene>
    <name evidence="5" type="ORF">ABT56_15105</name>
</gene>
<dbReference type="Gene3D" id="3.20.20.140">
    <property type="entry name" value="Metal-dependent hydrolases"/>
    <property type="match status" value="1"/>
</dbReference>
<feature type="binding site" evidence="4">
    <location>
        <position position="157"/>
    </location>
    <ligand>
        <name>a divalent metal cation</name>
        <dbReference type="ChEBI" id="CHEBI:60240"/>
        <label>2</label>
    </ligand>
</feature>
<feature type="binding site" evidence="4">
    <location>
        <position position="5"/>
    </location>
    <ligand>
        <name>a divalent metal cation</name>
        <dbReference type="ChEBI" id="CHEBI:60240"/>
        <label>1</label>
    </ligand>
</feature>
<reference evidence="5 6" key="1">
    <citation type="submission" date="2015-05" db="EMBL/GenBank/DDBJ databases">
        <title>Photobacterium galathea sp. nov.</title>
        <authorList>
            <person name="Machado H."/>
            <person name="Gram L."/>
        </authorList>
    </citation>
    <scope>NUCLEOTIDE SEQUENCE [LARGE SCALE GENOMIC DNA]</scope>
    <source>
        <strain evidence="5 6">CGMCC 1.12159</strain>
    </source>
</reference>
<comment type="caution">
    <text evidence="5">The sequence shown here is derived from an EMBL/GenBank/DDBJ whole genome shotgun (WGS) entry which is preliminary data.</text>
</comment>
<evidence type="ECO:0000256" key="2">
    <source>
        <dbReference type="ARBA" id="ARBA00022723"/>
    </source>
</evidence>
<feature type="binding site" evidence="4">
    <location>
        <position position="7"/>
    </location>
    <ligand>
        <name>a divalent metal cation</name>
        <dbReference type="ChEBI" id="CHEBI:60240"/>
        <label>1</label>
    </ligand>
</feature>
<dbReference type="PROSITE" id="PS01091">
    <property type="entry name" value="TATD_3"/>
    <property type="match status" value="1"/>
</dbReference>
<dbReference type="PANTHER" id="PTHR46124">
    <property type="entry name" value="D-AMINOACYL-TRNA DEACYLASE"/>
    <property type="match status" value="1"/>
</dbReference>
<dbReference type="PANTHER" id="PTHR46124:SF3">
    <property type="entry name" value="HYDROLASE"/>
    <property type="match status" value="1"/>
</dbReference>
<dbReference type="GO" id="GO:0046872">
    <property type="term" value="F:metal ion binding"/>
    <property type="evidence" value="ECO:0007669"/>
    <property type="project" value="UniProtKB-KW"/>
</dbReference>
<keyword evidence="6" id="KW-1185">Reference proteome</keyword>
<evidence type="ECO:0000256" key="3">
    <source>
        <dbReference type="ARBA" id="ARBA00022801"/>
    </source>
</evidence>
<dbReference type="SUPFAM" id="SSF51556">
    <property type="entry name" value="Metallo-dependent hydrolases"/>
    <property type="match status" value="1"/>
</dbReference>
<dbReference type="PIRSF" id="PIRSF005902">
    <property type="entry name" value="DNase_TatD"/>
    <property type="match status" value="1"/>
</dbReference>
<proteinExistence type="inferred from homology"/>
<dbReference type="FunFam" id="3.20.20.140:FF:000005">
    <property type="entry name" value="TatD family hydrolase"/>
    <property type="match status" value="1"/>
</dbReference>
<dbReference type="InterPro" id="IPR001130">
    <property type="entry name" value="TatD-like"/>
</dbReference>
<dbReference type="AlphaFoldDB" id="A0A0J1GYF2"/>
<evidence type="ECO:0000313" key="5">
    <source>
        <dbReference type="EMBL" id="KLV04509.1"/>
    </source>
</evidence>
<keyword evidence="3" id="KW-0378">Hydrolase</keyword>
<dbReference type="Pfam" id="PF01026">
    <property type="entry name" value="TatD_DNase"/>
    <property type="match status" value="1"/>
</dbReference>
<dbReference type="InterPro" id="IPR032466">
    <property type="entry name" value="Metal_Hydrolase"/>
</dbReference>
<feature type="binding site" evidence="4">
    <location>
        <position position="97"/>
    </location>
    <ligand>
        <name>a divalent metal cation</name>
        <dbReference type="ChEBI" id="CHEBI:60240"/>
        <label>1</label>
    </ligand>
</feature>
<dbReference type="Proteomes" id="UP000036097">
    <property type="component" value="Unassembled WGS sequence"/>
</dbReference>
<evidence type="ECO:0000313" key="6">
    <source>
        <dbReference type="Proteomes" id="UP000036097"/>
    </source>
</evidence>
<keyword evidence="2 4" id="KW-0479">Metal-binding</keyword>
<dbReference type="InterPro" id="IPR018228">
    <property type="entry name" value="DNase_TatD-rel_CS"/>
</dbReference>
<comment type="similarity">
    <text evidence="1">Belongs to the metallo-dependent hydrolases superfamily. TatD-type hydrolase family.</text>
</comment>
<dbReference type="CDD" id="cd01310">
    <property type="entry name" value="TatD_DNAse"/>
    <property type="match status" value="1"/>
</dbReference>
<dbReference type="PROSITE" id="PS01137">
    <property type="entry name" value="TATD_1"/>
    <property type="match status" value="1"/>
</dbReference>
<sequence length="260" mass="28217">MIDSHCHFDFPPFADDPAHYLALAAQAGVGRLVVPAVGERNWAQVRQLAGCFPQIYYGLGLHPFFSAEHTPGAMARLAAELGSEMSLPGTRCVAVGECGLDFAIADVDRAQQMSLLEEQLVLANQHGLPVILHCRKAYPELLQLLKRHRPEAGGVYHGFSGSLQQAMQLIELGIKIGVGGTITYRRANKTRHTIASLPLTALLLETDAPDMPVAGYQGQPNRPDRLVQVLAELAAIRGESEQEIAQVTNLTAAELFRIPI</sequence>
<dbReference type="OrthoDB" id="9810005at2"/>
<organism evidence="5 6">
    <name type="scientific">Photobacterium aquae</name>
    <dbReference type="NCBI Taxonomy" id="1195763"/>
    <lineage>
        <taxon>Bacteria</taxon>
        <taxon>Pseudomonadati</taxon>
        <taxon>Pseudomonadota</taxon>
        <taxon>Gammaproteobacteria</taxon>
        <taxon>Vibrionales</taxon>
        <taxon>Vibrionaceae</taxon>
        <taxon>Photobacterium</taxon>
    </lineage>
</organism>
<dbReference type="GO" id="GO:0005829">
    <property type="term" value="C:cytosol"/>
    <property type="evidence" value="ECO:0007669"/>
    <property type="project" value="TreeGrafter"/>
</dbReference>
<dbReference type="GO" id="GO:0016788">
    <property type="term" value="F:hydrolase activity, acting on ester bonds"/>
    <property type="evidence" value="ECO:0007669"/>
    <property type="project" value="InterPro"/>
</dbReference>
<protein>
    <submittedName>
        <fullName evidence="5">Deoxyribonuclease</fullName>
    </submittedName>
</protein>
<dbReference type="PATRIC" id="fig|1195763.3.peg.3211"/>